<evidence type="ECO:0000256" key="5">
    <source>
        <dbReference type="ARBA" id="ARBA00022898"/>
    </source>
</evidence>
<evidence type="ECO:0000256" key="3">
    <source>
        <dbReference type="ARBA" id="ARBA00022576"/>
    </source>
</evidence>
<dbReference type="Pfam" id="PF00266">
    <property type="entry name" value="Aminotran_5"/>
    <property type="match status" value="1"/>
</dbReference>
<proteinExistence type="inferred from homology"/>
<keyword evidence="3" id="KW-0032">Aminotransferase</keyword>
<sequence>AAPSTTDEKLERCRPLHECGTPYLPRGTAAGPAKGPASGHHASYIAVVILSVSRIRSLLRFLPRLPPVQSAQESRSARHQHSKKMADYVYGPGRTHLFVPGPVNIPDPVIRAMNRQNEDYRSPAIPALTKILLEDVKKIFKTTTGTPFMIPTTGTGAWESALTNTLSPGDRIVSFLIGQFSLLWIDQQQRLGFDVDVVESDWGRGADLAVLEAKLRQDTLHTIKAIAIVHNETATGVTNNLAAVRKLLDAYRHPALLLVDGVSSICALDFRMDEWGVDVALTGSQKALSLPTGLGILCASPRALEASKTAKSRRVFFDWKDYLKFYDMGTYWPYTPSIQLLYGLRAALDLIFEEGLDNVIKRHNRLGTATRLAVQAWGLKNCTQEEEWFSDTVTAVVVPSYIDSSEIVKHAWKRYNLSLGLGLNKVAGKVFRIGHLGNLNELQLLGCLSGVEMVLKDVGYPVKLGSGVAAAAAYLSNSTPLIPSRI</sequence>
<dbReference type="GO" id="GO:0019265">
    <property type="term" value="P:glycine biosynthetic process, by transamination of glyoxylate"/>
    <property type="evidence" value="ECO:0007669"/>
    <property type="project" value="TreeGrafter"/>
</dbReference>
<dbReference type="PANTHER" id="PTHR21152">
    <property type="entry name" value="AMINOTRANSFERASE CLASS V"/>
    <property type="match status" value="1"/>
</dbReference>
<evidence type="ECO:0000256" key="7">
    <source>
        <dbReference type="RuleBase" id="RU004504"/>
    </source>
</evidence>
<name>A0AAQ3XB02_PASNO</name>
<dbReference type="PROSITE" id="PS00595">
    <property type="entry name" value="AA_TRANSFER_CLASS_5"/>
    <property type="match status" value="1"/>
</dbReference>
<dbReference type="InterPro" id="IPR000192">
    <property type="entry name" value="Aminotrans_V_dom"/>
</dbReference>
<dbReference type="PANTHER" id="PTHR21152:SF24">
    <property type="entry name" value="ALANINE--GLYOXYLATE AMINOTRANSFERASE 1"/>
    <property type="match status" value="1"/>
</dbReference>
<evidence type="ECO:0000256" key="2">
    <source>
        <dbReference type="ARBA" id="ARBA00009236"/>
    </source>
</evidence>
<reference evidence="9 10" key="1">
    <citation type="submission" date="2024-02" db="EMBL/GenBank/DDBJ databases">
        <title>High-quality chromosome-scale genome assembly of Pensacola bahiagrass (Paspalum notatum Flugge var. saurae).</title>
        <authorList>
            <person name="Vega J.M."/>
            <person name="Podio M."/>
            <person name="Orjuela J."/>
            <person name="Siena L.A."/>
            <person name="Pessino S.C."/>
            <person name="Combes M.C."/>
            <person name="Mariac C."/>
            <person name="Albertini E."/>
            <person name="Pupilli F."/>
            <person name="Ortiz J.P.A."/>
            <person name="Leblanc O."/>
        </authorList>
    </citation>
    <scope>NUCLEOTIDE SEQUENCE [LARGE SCALE GENOMIC DNA]</scope>
    <source>
        <strain evidence="9">R1</strain>
        <tissue evidence="9">Leaf</tissue>
    </source>
</reference>
<dbReference type="Gene3D" id="3.90.1150.10">
    <property type="entry name" value="Aspartate Aminotransferase, domain 1"/>
    <property type="match status" value="1"/>
</dbReference>
<accession>A0AAQ3XB02</accession>
<dbReference type="InterPro" id="IPR015421">
    <property type="entry name" value="PyrdxlP-dep_Trfase_major"/>
</dbReference>
<organism evidence="9 10">
    <name type="scientific">Paspalum notatum var. saurae</name>
    <dbReference type="NCBI Taxonomy" id="547442"/>
    <lineage>
        <taxon>Eukaryota</taxon>
        <taxon>Viridiplantae</taxon>
        <taxon>Streptophyta</taxon>
        <taxon>Embryophyta</taxon>
        <taxon>Tracheophyta</taxon>
        <taxon>Spermatophyta</taxon>
        <taxon>Magnoliopsida</taxon>
        <taxon>Liliopsida</taxon>
        <taxon>Poales</taxon>
        <taxon>Poaceae</taxon>
        <taxon>PACMAD clade</taxon>
        <taxon>Panicoideae</taxon>
        <taxon>Andropogonodae</taxon>
        <taxon>Paspaleae</taxon>
        <taxon>Paspalinae</taxon>
        <taxon>Paspalum</taxon>
    </lineage>
</organism>
<feature type="non-terminal residue" evidence="9">
    <location>
        <position position="1"/>
    </location>
</feature>
<keyword evidence="4" id="KW-0808">Transferase</keyword>
<dbReference type="InterPro" id="IPR015424">
    <property type="entry name" value="PyrdxlP-dep_Trfase"/>
</dbReference>
<gene>
    <name evidence="9" type="ORF">U9M48_038356</name>
</gene>
<evidence type="ECO:0000256" key="6">
    <source>
        <dbReference type="RuleBase" id="RU004075"/>
    </source>
</evidence>
<dbReference type="SUPFAM" id="SSF53383">
    <property type="entry name" value="PLP-dependent transferases"/>
    <property type="match status" value="1"/>
</dbReference>
<dbReference type="Proteomes" id="UP001341281">
    <property type="component" value="Chromosome 09"/>
</dbReference>
<evidence type="ECO:0000313" key="9">
    <source>
        <dbReference type="EMBL" id="WVZ92278.1"/>
    </source>
</evidence>
<dbReference type="GO" id="GO:0004760">
    <property type="term" value="F:L-serine-pyruvate transaminase activity"/>
    <property type="evidence" value="ECO:0007669"/>
    <property type="project" value="TreeGrafter"/>
</dbReference>
<comment type="cofactor">
    <cofactor evidence="1 7">
        <name>pyridoxal 5'-phosphate</name>
        <dbReference type="ChEBI" id="CHEBI:597326"/>
    </cofactor>
</comment>
<dbReference type="InterPro" id="IPR020578">
    <property type="entry name" value="Aminotrans_V_PyrdxlP_BS"/>
</dbReference>
<feature type="domain" description="Aminotransferase class V" evidence="8">
    <location>
        <begin position="100"/>
        <end position="382"/>
    </location>
</feature>
<evidence type="ECO:0000256" key="1">
    <source>
        <dbReference type="ARBA" id="ARBA00001933"/>
    </source>
</evidence>
<dbReference type="EMBL" id="CP144753">
    <property type="protein sequence ID" value="WVZ92278.1"/>
    <property type="molecule type" value="Genomic_DNA"/>
</dbReference>
<dbReference type="FunFam" id="3.90.1150.10:FF:000031">
    <property type="entry name" value="Serine--glyoxylate aminotransferase"/>
    <property type="match status" value="1"/>
</dbReference>
<protein>
    <recommendedName>
        <fullName evidence="8">Aminotransferase class V domain-containing protein</fullName>
    </recommendedName>
</protein>
<evidence type="ECO:0000259" key="8">
    <source>
        <dbReference type="Pfam" id="PF00266"/>
    </source>
</evidence>
<keyword evidence="5" id="KW-0663">Pyridoxal phosphate</keyword>
<dbReference type="FunFam" id="3.40.640.10:FF:000054">
    <property type="entry name" value="Serine--glyoxylate aminotransferase"/>
    <property type="match status" value="1"/>
</dbReference>
<evidence type="ECO:0000313" key="10">
    <source>
        <dbReference type="Proteomes" id="UP001341281"/>
    </source>
</evidence>
<dbReference type="AlphaFoldDB" id="A0AAQ3XB02"/>
<dbReference type="CDD" id="cd06451">
    <property type="entry name" value="AGAT_like"/>
    <property type="match status" value="1"/>
</dbReference>
<comment type="similarity">
    <text evidence="2 6">Belongs to the class-V pyridoxal-phosphate-dependent aminotransferase family.</text>
</comment>
<dbReference type="GO" id="GO:0008453">
    <property type="term" value="F:alanine-glyoxylate transaminase activity"/>
    <property type="evidence" value="ECO:0007669"/>
    <property type="project" value="TreeGrafter"/>
</dbReference>
<keyword evidence="10" id="KW-1185">Reference proteome</keyword>
<dbReference type="InterPro" id="IPR015422">
    <property type="entry name" value="PyrdxlP-dep_Trfase_small"/>
</dbReference>
<evidence type="ECO:0000256" key="4">
    <source>
        <dbReference type="ARBA" id="ARBA00022679"/>
    </source>
</evidence>
<dbReference type="GO" id="GO:0005777">
    <property type="term" value="C:peroxisome"/>
    <property type="evidence" value="ECO:0007669"/>
    <property type="project" value="TreeGrafter"/>
</dbReference>
<dbReference type="Gene3D" id="3.40.640.10">
    <property type="entry name" value="Type I PLP-dependent aspartate aminotransferase-like (Major domain)"/>
    <property type="match status" value="1"/>
</dbReference>